<keyword evidence="5 7" id="KW-0472">Membrane</keyword>
<proteinExistence type="predicted"/>
<feature type="transmembrane region" description="Helical" evidence="7">
    <location>
        <begin position="20"/>
        <end position="41"/>
    </location>
</feature>
<dbReference type="PANTHER" id="PTHR13906">
    <property type="entry name" value="PORCUPINE"/>
    <property type="match status" value="1"/>
</dbReference>
<evidence type="ECO:0000313" key="9">
    <source>
        <dbReference type="Proteomes" id="UP000530660"/>
    </source>
</evidence>
<dbReference type="InterPro" id="IPR004299">
    <property type="entry name" value="MBOAT_fam"/>
</dbReference>
<feature type="transmembrane region" description="Helical" evidence="7">
    <location>
        <begin position="430"/>
        <end position="452"/>
    </location>
</feature>
<dbReference type="AlphaFoldDB" id="A0A7J7IGF0"/>
<dbReference type="PANTHER" id="PTHR13906:SF4">
    <property type="entry name" value="LYSOPHOSPHOLIPID ACYLTRANSFERASE 6"/>
    <property type="match status" value="1"/>
</dbReference>
<comment type="subcellular location">
    <subcellularLocation>
        <location evidence="1">Membrane</location>
        <topology evidence="1">Multi-pass membrane protein</topology>
    </subcellularLocation>
</comment>
<feature type="transmembrane region" description="Helical" evidence="7">
    <location>
        <begin position="304"/>
        <end position="321"/>
    </location>
</feature>
<dbReference type="GO" id="GO:0030258">
    <property type="term" value="P:lipid modification"/>
    <property type="evidence" value="ECO:0007669"/>
    <property type="project" value="TreeGrafter"/>
</dbReference>
<feature type="transmembrane region" description="Helical" evidence="7">
    <location>
        <begin position="85"/>
        <end position="107"/>
    </location>
</feature>
<gene>
    <name evidence="8" type="primary">MBOAT1</name>
    <name evidence="8" type="ORF">F1559_002075</name>
</gene>
<dbReference type="Pfam" id="PF03062">
    <property type="entry name" value="MBOAT"/>
    <property type="match status" value="1"/>
</dbReference>
<evidence type="ECO:0000256" key="3">
    <source>
        <dbReference type="ARBA" id="ARBA00022692"/>
    </source>
</evidence>
<evidence type="ECO:0000256" key="7">
    <source>
        <dbReference type="SAM" id="Phobius"/>
    </source>
</evidence>
<feature type="transmembrane region" description="Helical" evidence="7">
    <location>
        <begin position="61"/>
        <end position="78"/>
    </location>
</feature>
<evidence type="ECO:0000313" key="8">
    <source>
        <dbReference type="EMBL" id="KAF6002186.1"/>
    </source>
</evidence>
<dbReference type="GO" id="GO:0016746">
    <property type="term" value="F:acyltransferase activity"/>
    <property type="evidence" value="ECO:0007669"/>
    <property type="project" value="UniProtKB-KW"/>
</dbReference>
<evidence type="ECO:0000256" key="1">
    <source>
        <dbReference type="ARBA" id="ARBA00004141"/>
    </source>
</evidence>
<protein>
    <submittedName>
        <fullName evidence="8">Membrane bound O-acyltransferase domain containing</fullName>
    </submittedName>
</protein>
<keyword evidence="4 7" id="KW-1133">Transmembrane helix</keyword>
<feature type="transmembrane region" description="Helical" evidence="7">
    <location>
        <begin position="328"/>
        <end position="347"/>
    </location>
</feature>
<keyword evidence="9" id="KW-1185">Reference proteome</keyword>
<dbReference type="Proteomes" id="UP000530660">
    <property type="component" value="Unassembled WGS sequence"/>
</dbReference>
<feature type="transmembrane region" description="Helical" evidence="7">
    <location>
        <begin position="520"/>
        <end position="538"/>
    </location>
</feature>
<evidence type="ECO:0000256" key="4">
    <source>
        <dbReference type="ARBA" id="ARBA00022989"/>
    </source>
</evidence>
<keyword evidence="3 7" id="KW-0812">Transmembrane</keyword>
<evidence type="ECO:0000256" key="6">
    <source>
        <dbReference type="ARBA" id="ARBA00023315"/>
    </source>
</evidence>
<dbReference type="OrthoDB" id="286734at2759"/>
<organism evidence="8 9">
    <name type="scientific">Cyanidiococcus yangmingshanensis</name>
    <dbReference type="NCBI Taxonomy" id="2690220"/>
    <lineage>
        <taxon>Eukaryota</taxon>
        <taxon>Rhodophyta</taxon>
        <taxon>Bangiophyceae</taxon>
        <taxon>Cyanidiales</taxon>
        <taxon>Cyanidiaceae</taxon>
        <taxon>Cyanidiococcus</taxon>
    </lineage>
</organism>
<dbReference type="GO" id="GO:0016020">
    <property type="term" value="C:membrane"/>
    <property type="evidence" value="ECO:0007669"/>
    <property type="project" value="UniProtKB-SubCell"/>
</dbReference>
<accession>A0A7J7IGF0</accession>
<feature type="transmembrane region" description="Helical" evidence="7">
    <location>
        <begin position="127"/>
        <end position="144"/>
    </location>
</feature>
<keyword evidence="6 8" id="KW-0012">Acyltransferase</keyword>
<evidence type="ECO:0000256" key="2">
    <source>
        <dbReference type="ARBA" id="ARBA00022679"/>
    </source>
</evidence>
<name>A0A7J7IGF0_9RHOD</name>
<keyword evidence="2 8" id="KW-0808">Transferase</keyword>
<comment type="caution">
    <text evidence="8">The sequence shown here is derived from an EMBL/GenBank/DDBJ whole genome shotgun (WGS) entry which is preliminary data.</text>
</comment>
<evidence type="ECO:0000256" key="5">
    <source>
        <dbReference type="ARBA" id="ARBA00023136"/>
    </source>
</evidence>
<sequence>MMSTLLMKADLLFQHATQAYNYVLAEAELFGASYLALPAFFDHAVARITELGIASEREIRFLLLLLLAYVFAFVYRCLRSPRWRHVFSVCAGAALGQTFCGATGWLYPLLAALVSFQFIHVLGPSRAAPAVFVFNLLFLFALHLHRQLTDPFGWHLDATFMQMIVTQKLSALALNLSDGLEKPSRVDSQSTRNQNAVRKTPSMLELLAFVFFPPCFLMGPTIEYMDWYQNAHDFLPPQLHNRQSTGSAPAGAAPNARPSIRSSVAASSLRFLQALLFLTCFQAANAKFPSDLLADAGWLQQHRASGIFWLYMRIWLSLLGLRCKYYFGFKIAEGAAIMSGVGFTGYLTPSTRELNPRQTATTLRRESLETSARFDRVTTIDVLGFELAGSIRDAAAAWNKPTNTWLRRYVYERLPRRYQLDLYGTYVVSALWHGIAPGYYMFFVTSAFLTSLERQWRRVLRDLGLDRKIQQHLVLSVAVRTFTWAWTSAMLNYFIISFVVLTSDRSYLVWSTLSWWGHKLLLLELIITMFARILTLLATNAAHAARPKPTPETTRRKIDE</sequence>
<feature type="transmembrane region" description="Helical" evidence="7">
    <location>
        <begin position="473"/>
        <end position="500"/>
    </location>
</feature>
<dbReference type="EMBL" id="VWRR01000011">
    <property type="protein sequence ID" value="KAF6002186.1"/>
    <property type="molecule type" value="Genomic_DNA"/>
</dbReference>
<dbReference type="InterPro" id="IPR049941">
    <property type="entry name" value="LPLAT_7/PORCN-like"/>
</dbReference>
<reference evidence="8 9" key="1">
    <citation type="journal article" date="2020" name="J. Phycol.">
        <title>Comparative genome analysis reveals Cyanidiococcus gen. nov., a new extremophilic red algal genus sister to Cyanidioschyzon (Cyanidioschyzonaceae, Rhodophyta).</title>
        <authorList>
            <person name="Liu S.-L."/>
            <person name="Chiang Y.-R."/>
            <person name="Yoon H.S."/>
            <person name="Fu H.-Y."/>
        </authorList>
    </citation>
    <scope>NUCLEOTIDE SEQUENCE [LARGE SCALE GENOMIC DNA]</scope>
    <source>
        <strain evidence="8 9">THAL066</strain>
    </source>
</reference>